<dbReference type="PANTHER" id="PTHR11188">
    <property type="entry name" value="ARRESTIN DOMAIN CONTAINING PROTEIN"/>
    <property type="match status" value="1"/>
</dbReference>
<dbReference type="GO" id="GO:0015031">
    <property type="term" value="P:protein transport"/>
    <property type="evidence" value="ECO:0007669"/>
    <property type="project" value="TreeGrafter"/>
</dbReference>
<dbReference type="SMART" id="SM01017">
    <property type="entry name" value="Arrestin_C"/>
    <property type="match status" value="2"/>
</dbReference>
<dbReference type="InterPro" id="IPR050357">
    <property type="entry name" value="Arrestin_domain-protein"/>
</dbReference>
<dbReference type="Gene3D" id="2.60.40.640">
    <property type="match status" value="2"/>
</dbReference>
<dbReference type="OrthoDB" id="7785529at2759"/>
<keyword evidence="4" id="KW-1185">Reference proteome</keyword>
<evidence type="ECO:0000256" key="1">
    <source>
        <dbReference type="ARBA" id="ARBA00005298"/>
    </source>
</evidence>
<reference evidence="3 4" key="1">
    <citation type="journal article" date="2017" name="Nat. Ecol. Evol.">
        <title>Scallop genome provides insights into evolution of bilaterian karyotype and development.</title>
        <authorList>
            <person name="Wang S."/>
            <person name="Zhang J."/>
            <person name="Jiao W."/>
            <person name="Li J."/>
            <person name="Xun X."/>
            <person name="Sun Y."/>
            <person name="Guo X."/>
            <person name="Huan P."/>
            <person name="Dong B."/>
            <person name="Zhang L."/>
            <person name="Hu X."/>
            <person name="Sun X."/>
            <person name="Wang J."/>
            <person name="Zhao C."/>
            <person name="Wang Y."/>
            <person name="Wang D."/>
            <person name="Huang X."/>
            <person name="Wang R."/>
            <person name="Lv J."/>
            <person name="Li Y."/>
            <person name="Zhang Z."/>
            <person name="Liu B."/>
            <person name="Lu W."/>
            <person name="Hui Y."/>
            <person name="Liang J."/>
            <person name="Zhou Z."/>
            <person name="Hou R."/>
            <person name="Li X."/>
            <person name="Liu Y."/>
            <person name="Li H."/>
            <person name="Ning X."/>
            <person name="Lin Y."/>
            <person name="Zhao L."/>
            <person name="Xing Q."/>
            <person name="Dou J."/>
            <person name="Li Y."/>
            <person name="Mao J."/>
            <person name="Guo H."/>
            <person name="Dou H."/>
            <person name="Li T."/>
            <person name="Mu C."/>
            <person name="Jiang W."/>
            <person name="Fu Q."/>
            <person name="Fu X."/>
            <person name="Miao Y."/>
            <person name="Liu J."/>
            <person name="Yu Q."/>
            <person name="Li R."/>
            <person name="Liao H."/>
            <person name="Li X."/>
            <person name="Kong Y."/>
            <person name="Jiang Z."/>
            <person name="Chourrout D."/>
            <person name="Li R."/>
            <person name="Bao Z."/>
        </authorList>
    </citation>
    <scope>NUCLEOTIDE SEQUENCE [LARGE SCALE GENOMIC DNA]</scope>
    <source>
        <strain evidence="3 4">PY_sf001</strain>
    </source>
</reference>
<dbReference type="PANTHER" id="PTHR11188:SF144">
    <property type="entry name" value="ARRESTIN C-TERMINAL-LIKE DOMAIN-CONTAINING PROTEIN"/>
    <property type="match status" value="1"/>
</dbReference>
<dbReference type="Proteomes" id="UP000242188">
    <property type="component" value="Unassembled WGS sequence"/>
</dbReference>
<dbReference type="Pfam" id="PF00339">
    <property type="entry name" value="Arrestin_N"/>
    <property type="match status" value="1"/>
</dbReference>
<dbReference type="InterPro" id="IPR014756">
    <property type="entry name" value="Ig_E-set"/>
</dbReference>
<feature type="domain" description="Arrestin C-terminal-like" evidence="2">
    <location>
        <begin position="6"/>
        <end position="155"/>
    </location>
</feature>
<protein>
    <submittedName>
        <fullName evidence="3">Arrestin domain-containing protein 3</fullName>
    </submittedName>
</protein>
<proteinExistence type="inferred from homology"/>
<dbReference type="InterPro" id="IPR011022">
    <property type="entry name" value="Arrestin_C-like"/>
</dbReference>
<feature type="domain" description="Arrestin C-terminal-like" evidence="2">
    <location>
        <begin position="178"/>
        <end position="313"/>
    </location>
</feature>
<evidence type="ECO:0000313" key="3">
    <source>
        <dbReference type="EMBL" id="OWF52011.1"/>
    </source>
</evidence>
<gene>
    <name evidence="3" type="ORF">KP79_PYT09005</name>
</gene>
<accession>A0A210QTE5</accession>
<dbReference type="STRING" id="6573.A0A210QTE5"/>
<dbReference type="EMBL" id="NEDP02001999">
    <property type="protein sequence ID" value="OWF52011.1"/>
    <property type="molecule type" value="Genomic_DNA"/>
</dbReference>
<evidence type="ECO:0000259" key="2">
    <source>
        <dbReference type="SMART" id="SM01017"/>
    </source>
</evidence>
<dbReference type="InterPro" id="IPR011021">
    <property type="entry name" value="Arrestin-like_N"/>
</dbReference>
<dbReference type="InterPro" id="IPR014752">
    <property type="entry name" value="Arrestin-like_C"/>
</dbReference>
<evidence type="ECO:0000313" key="4">
    <source>
        <dbReference type="Proteomes" id="UP000242188"/>
    </source>
</evidence>
<organism evidence="3 4">
    <name type="scientific">Mizuhopecten yessoensis</name>
    <name type="common">Japanese scallop</name>
    <name type="synonym">Patinopecten yessoensis</name>
    <dbReference type="NCBI Taxonomy" id="6573"/>
    <lineage>
        <taxon>Eukaryota</taxon>
        <taxon>Metazoa</taxon>
        <taxon>Spiralia</taxon>
        <taxon>Lophotrochozoa</taxon>
        <taxon>Mollusca</taxon>
        <taxon>Bivalvia</taxon>
        <taxon>Autobranchia</taxon>
        <taxon>Pteriomorphia</taxon>
        <taxon>Pectinida</taxon>
        <taxon>Pectinoidea</taxon>
        <taxon>Pectinidae</taxon>
        <taxon>Mizuhopecten</taxon>
    </lineage>
</organism>
<comment type="caution">
    <text evidence="3">The sequence shown here is derived from an EMBL/GenBank/DDBJ whole genome shotgun (WGS) entry which is preliminary data.</text>
</comment>
<dbReference type="Pfam" id="PF02752">
    <property type="entry name" value="Arrestin_C"/>
    <property type="match status" value="1"/>
</dbReference>
<name>A0A210QTE5_MIZYE</name>
<dbReference type="SUPFAM" id="SSF81296">
    <property type="entry name" value="E set domains"/>
    <property type="match status" value="2"/>
</dbReference>
<dbReference type="GO" id="GO:0005737">
    <property type="term" value="C:cytoplasm"/>
    <property type="evidence" value="ECO:0007669"/>
    <property type="project" value="TreeGrafter"/>
</dbReference>
<dbReference type="AlphaFoldDB" id="A0A210QTE5"/>
<sequence length="513" mass="58824">MSSVHAMDYVKKFEIELDKDVYYAGEVLTGNVIARVTENIKVHGIRLVLRGKSHVEWKINKAGERRYVRDDEYYIDEKRVVWGKDKKDDGPAPIMPRGNHRYPFEFKLPESALPCSLESKMGTIRYYVRSTMDIPYASSPQSVKYFSIIGPHIDCMDERFLTPTRAADKRYTCCMCCTKGPVALDATLERSAYCCGDNIRLKVEMQNGSGQEAWILCRLIQNVEFFINKGVLGLRKDVTHRVWEYKSESVPPNYTEKFDNLQNFLQVPVMPPSLVDVCNLIQIYYTLQVGLVMEDTGEVLELNFPMTIATTPYRITNAPYPIMQYDVAAENVEGGMYISSEFQVGQVYTGDDEENENEMYIIYRPVYICVPHERIKVTNTEKDVSICRAGSRISMTRLDRNTWKMQTTHDSDKEDSSVLDLKTETLVPDMSDLDLKESFFMKRELSDVAKDIDMSDNFLKPSESHGSMKHAMELEPGDKENIVVVVQPEPLSSILPEPEIRISEEVTRNIVND</sequence>
<comment type="similarity">
    <text evidence="1">Belongs to the arrestin family.</text>
</comment>